<feature type="signal peptide" evidence="1">
    <location>
        <begin position="1"/>
        <end position="20"/>
    </location>
</feature>
<dbReference type="CDD" id="cd03394">
    <property type="entry name" value="PAP2_like_5"/>
    <property type="match status" value="1"/>
</dbReference>
<keyword evidence="1" id="KW-0732">Signal</keyword>
<reference evidence="3" key="1">
    <citation type="submission" date="2024-05" db="EMBL/GenBank/DDBJ databases">
        <title>WGS of Aeromonas isolates.</title>
        <authorList>
            <person name="Lee H."/>
        </authorList>
    </citation>
    <scope>NUCLEOTIDE SEQUENCE</scope>
    <source>
        <strain evidence="3">LP308</strain>
    </source>
</reference>
<dbReference type="InterPro" id="IPR000326">
    <property type="entry name" value="PAP2/HPO"/>
</dbReference>
<sequence>MKKHVLCAAVICVICNQAQASSTFEKYGDIGQFAIPAIAAGISWYQGDYDGLKEFGYSLLSTTATVEVLKHTVDATRPNGGDMSFPSGHTAWAFSGASYLQMRYGWSYGLPAYVAAGAVGWSRVESDNHYWRDVIAGAAIATGFSYLFTSPKSGTQLAFYPTIMDGDARGIAVSFTY</sequence>
<dbReference type="RefSeq" id="WP_042873018.1">
    <property type="nucleotide sequence ID" value="NZ_CDBL01000082.1"/>
</dbReference>
<dbReference type="Gene3D" id="1.20.144.10">
    <property type="entry name" value="Phosphatidic acid phosphatase type 2/haloperoxidase"/>
    <property type="match status" value="1"/>
</dbReference>
<dbReference type="SUPFAM" id="SSF48317">
    <property type="entry name" value="Acid phosphatase/Vanadium-dependent haloperoxidase"/>
    <property type="match status" value="1"/>
</dbReference>
<comment type="caution">
    <text evidence="3">The sequence shown here is derived from an EMBL/GenBank/DDBJ whole genome shotgun (WGS) entry which is preliminary data.</text>
</comment>
<proteinExistence type="predicted"/>
<gene>
    <name evidence="3" type="ORF">OB962_03395</name>
</gene>
<evidence type="ECO:0000313" key="4">
    <source>
        <dbReference type="Proteomes" id="UP001168109"/>
    </source>
</evidence>
<keyword evidence="4" id="KW-1185">Reference proteome</keyword>
<accession>A0ABT7Q7X7</accession>
<dbReference type="Pfam" id="PF01569">
    <property type="entry name" value="PAP2"/>
    <property type="match status" value="1"/>
</dbReference>
<dbReference type="SMART" id="SM00014">
    <property type="entry name" value="acidPPc"/>
    <property type="match status" value="1"/>
</dbReference>
<evidence type="ECO:0000313" key="3">
    <source>
        <dbReference type="EMBL" id="MDM5130049.1"/>
    </source>
</evidence>
<dbReference type="Proteomes" id="UP001168109">
    <property type="component" value="Unassembled WGS sequence"/>
</dbReference>
<feature type="domain" description="Phosphatidic acid phosphatase type 2/haloperoxidase" evidence="2">
    <location>
        <begin position="50"/>
        <end position="149"/>
    </location>
</feature>
<name>A0ABT7Q7X7_9GAMM</name>
<organism evidence="3 4">
    <name type="scientific">Aeromonas piscicola</name>
    <dbReference type="NCBI Taxonomy" id="600645"/>
    <lineage>
        <taxon>Bacteria</taxon>
        <taxon>Pseudomonadati</taxon>
        <taxon>Pseudomonadota</taxon>
        <taxon>Gammaproteobacteria</taxon>
        <taxon>Aeromonadales</taxon>
        <taxon>Aeromonadaceae</taxon>
        <taxon>Aeromonas</taxon>
    </lineage>
</organism>
<protein>
    <submittedName>
        <fullName evidence="3">Phosphatase PAP2 family protein</fullName>
    </submittedName>
</protein>
<evidence type="ECO:0000256" key="1">
    <source>
        <dbReference type="SAM" id="SignalP"/>
    </source>
</evidence>
<dbReference type="EMBL" id="JAOPLU010000001">
    <property type="protein sequence ID" value="MDM5130049.1"/>
    <property type="molecule type" value="Genomic_DNA"/>
</dbReference>
<feature type="chain" id="PRO_5046627170" evidence="1">
    <location>
        <begin position="21"/>
        <end position="177"/>
    </location>
</feature>
<evidence type="ECO:0000259" key="2">
    <source>
        <dbReference type="SMART" id="SM00014"/>
    </source>
</evidence>
<dbReference type="InterPro" id="IPR036938">
    <property type="entry name" value="PAP2/HPO_sf"/>
</dbReference>